<dbReference type="SUPFAM" id="SSF110997">
    <property type="entry name" value="Sporulation related repeat"/>
    <property type="match status" value="1"/>
</dbReference>
<sequence length="338" mass="36020">MDKQKNNTIKVKLNNESRPVVEKPRKDSQPVMEPIITEDEPAHEEAAAAVDAGEEAFDWILPEGEPIEQGKIIINEASDTASIYPKQSGGTKRKSGFPNKPALLTIVFAIMVGVGLGAGMLKLVFIDKEATSAINPAGEETTSQDDETKPSATATEVPNLSAFVVQEGIYSSTEFAETARKNLEEKGIPAAILDKGGQAMLLAGIAGSIESAKGIGEQLTEKGIAIYAKEISITARQKENVTAEEKQFLSGAPELFGKASLMSGLAMEGKSAGGTADVLKELNAIDASKFQNPNIKTLYSDLAEAARNLEAYEKSGNKQTAMAAQTHLLNFIAKYQAF</sequence>
<feature type="region of interest" description="Disordered" evidence="1">
    <location>
        <begin position="1"/>
        <end position="33"/>
    </location>
</feature>
<dbReference type="AlphaFoldDB" id="A0A3D8GKS0"/>
<organism evidence="3 4">
    <name type="scientific">Neobacillus piezotolerans</name>
    <dbReference type="NCBI Taxonomy" id="2259171"/>
    <lineage>
        <taxon>Bacteria</taxon>
        <taxon>Bacillati</taxon>
        <taxon>Bacillota</taxon>
        <taxon>Bacilli</taxon>
        <taxon>Bacillales</taxon>
        <taxon>Bacillaceae</taxon>
        <taxon>Neobacillus</taxon>
    </lineage>
</organism>
<keyword evidence="4" id="KW-1185">Reference proteome</keyword>
<feature type="transmembrane region" description="Helical" evidence="2">
    <location>
        <begin position="102"/>
        <end position="125"/>
    </location>
</feature>
<evidence type="ECO:0008006" key="5">
    <source>
        <dbReference type="Google" id="ProtNLM"/>
    </source>
</evidence>
<dbReference type="EMBL" id="QNQT01000014">
    <property type="protein sequence ID" value="RDU35050.1"/>
    <property type="molecule type" value="Genomic_DNA"/>
</dbReference>
<proteinExistence type="predicted"/>
<feature type="compositionally biased region" description="Polar residues" evidence="1">
    <location>
        <begin position="1"/>
        <end position="12"/>
    </location>
</feature>
<dbReference type="Proteomes" id="UP000257144">
    <property type="component" value="Unassembled WGS sequence"/>
</dbReference>
<protein>
    <recommendedName>
        <fullName evidence="5">SPOR domain-containing protein</fullName>
    </recommendedName>
</protein>
<evidence type="ECO:0000256" key="1">
    <source>
        <dbReference type="SAM" id="MobiDB-lite"/>
    </source>
</evidence>
<dbReference type="OrthoDB" id="2967208at2"/>
<feature type="compositionally biased region" description="Basic and acidic residues" evidence="1">
    <location>
        <begin position="13"/>
        <end position="28"/>
    </location>
</feature>
<keyword evidence="2" id="KW-1133">Transmembrane helix</keyword>
<evidence type="ECO:0000313" key="4">
    <source>
        <dbReference type="Proteomes" id="UP000257144"/>
    </source>
</evidence>
<dbReference type="InterPro" id="IPR036680">
    <property type="entry name" value="SPOR-like_sf"/>
</dbReference>
<dbReference type="Gene3D" id="3.30.70.1070">
    <property type="entry name" value="Sporulation related repeat"/>
    <property type="match status" value="1"/>
</dbReference>
<dbReference type="RefSeq" id="WP_115453790.1">
    <property type="nucleotide sequence ID" value="NZ_QNQT01000014.1"/>
</dbReference>
<gene>
    <name evidence="3" type="ORF">DRW41_19920</name>
</gene>
<name>A0A3D8GKS0_9BACI</name>
<keyword evidence="2" id="KW-0812">Transmembrane</keyword>
<keyword evidence="2" id="KW-0472">Membrane</keyword>
<feature type="region of interest" description="Disordered" evidence="1">
    <location>
        <begin position="136"/>
        <end position="157"/>
    </location>
</feature>
<evidence type="ECO:0000313" key="3">
    <source>
        <dbReference type="EMBL" id="RDU35050.1"/>
    </source>
</evidence>
<reference evidence="3 4" key="1">
    <citation type="submission" date="2018-07" db="EMBL/GenBank/DDBJ databases">
        <title>Bacillus sp. YLB-04 draft genome sequence.</title>
        <authorList>
            <person name="Yu L."/>
            <person name="Tang X."/>
        </authorList>
    </citation>
    <scope>NUCLEOTIDE SEQUENCE [LARGE SCALE GENOMIC DNA]</scope>
    <source>
        <strain evidence="3 4">YLB-04</strain>
    </source>
</reference>
<comment type="caution">
    <text evidence="3">The sequence shown here is derived from an EMBL/GenBank/DDBJ whole genome shotgun (WGS) entry which is preliminary data.</text>
</comment>
<dbReference type="GO" id="GO:0042834">
    <property type="term" value="F:peptidoglycan binding"/>
    <property type="evidence" value="ECO:0007669"/>
    <property type="project" value="InterPro"/>
</dbReference>
<evidence type="ECO:0000256" key="2">
    <source>
        <dbReference type="SAM" id="Phobius"/>
    </source>
</evidence>
<accession>A0A3D8GKS0</accession>